<accession>A0ABQ4RXD6</accession>
<reference evidence="1" key="2">
    <citation type="submission" date="2021-08" db="EMBL/GenBank/DDBJ databases">
        <authorList>
            <person name="Tani A."/>
            <person name="Ola A."/>
            <person name="Ogura Y."/>
            <person name="Katsura K."/>
            <person name="Hayashi T."/>
        </authorList>
    </citation>
    <scope>NUCLEOTIDE SEQUENCE</scope>
    <source>
        <strain evidence="1">DSM 19015</strain>
    </source>
</reference>
<comment type="caution">
    <text evidence="1">The sequence shown here is derived from an EMBL/GenBank/DDBJ whole genome shotgun (WGS) entry which is preliminary data.</text>
</comment>
<name>A0ABQ4RXD6_9HYPH</name>
<evidence type="ECO:0000313" key="1">
    <source>
        <dbReference type="EMBL" id="GJD95050.1"/>
    </source>
</evidence>
<dbReference type="Proteomes" id="UP001055125">
    <property type="component" value="Unassembled WGS sequence"/>
</dbReference>
<gene>
    <name evidence="1" type="ORF">OCOJLMKI_2259</name>
</gene>
<reference evidence="1" key="1">
    <citation type="journal article" date="2021" name="Front. Microbiol.">
        <title>Comprehensive Comparative Genomics and Phenotyping of Methylobacterium Species.</title>
        <authorList>
            <person name="Alessa O."/>
            <person name="Ogura Y."/>
            <person name="Fujitani Y."/>
            <person name="Takami H."/>
            <person name="Hayashi T."/>
            <person name="Sahin N."/>
            <person name="Tani A."/>
        </authorList>
    </citation>
    <scope>NUCLEOTIDE SEQUENCE</scope>
    <source>
        <strain evidence="1">DSM 19015</strain>
    </source>
</reference>
<dbReference type="EMBL" id="BPQP01000032">
    <property type="protein sequence ID" value="GJD95050.1"/>
    <property type="molecule type" value="Genomic_DNA"/>
</dbReference>
<evidence type="ECO:0000313" key="2">
    <source>
        <dbReference type="Proteomes" id="UP001055125"/>
    </source>
</evidence>
<sequence>MLGMLVRLIIAGGLMAGSAYAPLLRAEAGVTAPRTTDDRTFRSCPTPRAAAVRACIA</sequence>
<protein>
    <submittedName>
        <fullName evidence="1">Uncharacterized protein</fullName>
    </submittedName>
</protein>
<organism evidence="1 2">
    <name type="scientific">Methylobacterium iners</name>
    <dbReference type="NCBI Taxonomy" id="418707"/>
    <lineage>
        <taxon>Bacteria</taxon>
        <taxon>Pseudomonadati</taxon>
        <taxon>Pseudomonadota</taxon>
        <taxon>Alphaproteobacteria</taxon>
        <taxon>Hyphomicrobiales</taxon>
        <taxon>Methylobacteriaceae</taxon>
        <taxon>Methylobacterium</taxon>
    </lineage>
</organism>
<keyword evidence="2" id="KW-1185">Reference proteome</keyword>
<proteinExistence type="predicted"/>